<evidence type="ECO:0000313" key="2">
    <source>
        <dbReference type="Proteomes" id="UP001153404"/>
    </source>
</evidence>
<dbReference type="RefSeq" id="WP_277538536.1">
    <property type="nucleotide sequence ID" value="NZ_JAPDIA010000009.1"/>
</dbReference>
<dbReference type="AlphaFoldDB" id="A0A9X4QWN1"/>
<comment type="caution">
    <text evidence="1">The sequence shown here is derived from an EMBL/GenBank/DDBJ whole genome shotgun (WGS) entry which is preliminary data.</text>
</comment>
<organism evidence="1 2">
    <name type="scientific">Cohnella rhizosphaerae</name>
    <dbReference type="NCBI Taxonomy" id="1457232"/>
    <lineage>
        <taxon>Bacteria</taxon>
        <taxon>Bacillati</taxon>
        <taxon>Bacillota</taxon>
        <taxon>Bacilli</taxon>
        <taxon>Bacillales</taxon>
        <taxon>Paenibacillaceae</taxon>
        <taxon>Cohnella</taxon>
    </lineage>
</organism>
<keyword evidence="2" id="KW-1185">Reference proteome</keyword>
<gene>
    <name evidence="1" type="ORF">OMP40_35385</name>
</gene>
<sequence length="120" mass="13913">MKLKGTITEQGYRKELQASKNRLFNDESTCRFLSIIKESFPAMKTAYILYWIPEQGEDIITFLVDTHSVITIELDRFDHQVEPIIEIYPFESLLKGFSKMHQIKIAVALDLATKDMNQGK</sequence>
<protein>
    <submittedName>
        <fullName evidence="1">Uncharacterized protein</fullName>
    </submittedName>
</protein>
<name>A0A9X4QWN1_9BACL</name>
<reference evidence="1" key="1">
    <citation type="submission" date="2022-10" db="EMBL/GenBank/DDBJ databases">
        <title>Comparative genomic analysis of Cohnella hashimotonis sp. nov., isolated from the International Space Station.</title>
        <authorList>
            <person name="Simpson A."/>
            <person name="Venkateswaran K."/>
        </authorList>
    </citation>
    <scope>NUCLEOTIDE SEQUENCE</scope>
    <source>
        <strain evidence="1">DSM 28161</strain>
    </source>
</reference>
<dbReference type="Proteomes" id="UP001153404">
    <property type="component" value="Unassembled WGS sequence"/>
</dbReference>
<proteinExistence type="predicted"/>
<dbReference type="EMBL" id="JAPDIA010000009">
    <property type="protein sequence ID" value="MDG0813985.1"/>
    <property type="molecule type" value="Genomic_DNA"/>
</dbReference>
<evidence type="ECO:0000313" key="1">
    <source>
        <dbReference type="EMBL" id="MDG0813985.1"/>
    </source>
</evidence>
<accession>A0A9X4QWN1</accession>